<dbReference type="InterPro" id="IPR045851">
    <property type="entry name" value="AMP-bd_C_sf"/>
</dbReference>
<dbReference type="Gene3D" id="3.40.50.12780">
    <property type="entry name" value="N-terminal domain of ligase-like"/>
    <property type="match status" value="1"/>
</dbReference>
<evidence type="ECO:0000259" key="3">
    <source>
        <dbReference type="Pfam" id="PF16177"/>
    </source>
</evidence>
<feature type="domain" description="AMP-dependent synthetase/ligase" evidence="2">
    <location>
        <begin position="184"/>
        <end position="565"/>
    </location>
</feature>
<dbReference type="Pfam" id="PF16177">
    <property type="entry name" value="ACAS_N"/>
    <property type="match status" value="1"/>
</dbReference>
<name>A0AAD9IKH7_PROWI</name>
<dbReference type="Gene3D" id="3.30.300.30">
    <property type="match status" value="1"/>
</dbReference>
<evidence type="ECO:0000313" key="4">
    <source>
        <dbReference type="EMBL" id="KAK2078865.1"/>
    </source>
</evidence>
<evidence type="ECO:0000313" key="5">
    <source>
        <dbReference type="Proteomes" id="UP001255856"/>
    </source>
</evidence>
<organism evidence="4 5">
    <name type="scientific">Prototheca wickerhamii</name>
    <dbReference type="NCBI Taxonomy" id="3111"/>
    <lineage>
        <taxon>Eukaryota</taxon>
        <taxon>Viridiplantae</taxon>
        <taxon>Chlorophyta</taxon>
        <taxon>core chlorophytes</taxon>
        <taxon>Trebouxiophyceae</taxon>
        <taxon>Chlorellales</taxon>
        <taxon>Chlorellaceae</taxon>
        <taxon>Prototheca</taxon>
    </lineage>
</organism>
<feature type="domain" description="Acetyl-coenzyme A synthetase N-terminal" evidence="3">
    <location>
        <begin position="126"/>
        <end position="179"/>
    </location>
</feature>
<dbReference type="SUPFAM" id="SSF56801">
    <property type="entry name" value="Acetyl-CoA synthetase-like"/>
    <property type="match status" value="1"/>
</dbReference>
<dbReference type="PANTHER" id="PTHR44378">
    <property type="entry name" value="ACYL-ACTIVATING ENZYME 17, PEROXISOMAL-RELATED"/>
    <property type="match status" value="1"/>
</dbReference>
<evidence type="ECO:0000259" key="2">
    <source>
        <dbReference type="Pfam" id="PF00501"/>
    </source>
</evidence>
<reference evidence="4" key="1">
    <citation type="submission" date="2021-01" db="EMBL/GenBank/DDBJ databases">
        <authorList>
            <person name="Eckstrom K.M.E."/>
        </authorList>
    </citation>
    <scope>NUCLEOTIDE SEQUENCE</scope>
    <source>
        <strain evidence="4">UVCC 0001</strain>
    </source>
</reference>
<evidence type="ECO:0000256" key="1">
    <source>
        <dbReference type="ARBA" id="ARBA00006432"/>
    </source>
</evidence>
<protein>
    <submittedName>
        <fullName evidence="4">Uncharacterized protein</fullName>
    </submittedName>
</protein>
<accession>A0AAD9IKH7</accession>
<dbReference type="Pfam" id="PF00501">
    <property type="entry name" value="AMP-binding"/>
    <property type="match status" value="1"/>
</dbReference>
<dbReference type="PANTHER" id="PTHR44378:SF2">
    <property type="entry name" value="ACYL-ACTIVATING ENZYME 17, PEROXISOMAL-RELATED"/>
    <property type="match status" value="1"/>
</dbReference>
<proteinExistence type="inferred from homology"/>
<dbReference type="PROSITE" id="PS00455">
    <property type="entry name" value="AMP_BINDING"/>
    <property type="match status" value="1"/>
</dbReference>
<dbReference type="InterPro" id="IPR032387">
    <property type="entry name" value="ACAS_N"/>
</dbReference>
<dbReference type="AlphaFoldDB" id="A0AAD9IKH7"/>
<dbReference type="Proteomes" id="UP001255856">
    <property type="component" value="Unassembled WGS sequence"/>
</dbReference>
<gene>
    <name evidence="4" type="ORF">QBZ16_002555</name>
</gene>
<keyword evidence="5" id="KW-1185">Reference proteome</keyword>
<dbReference type="InterPro" id="IPR020845">
    <property type="entry name" value="AMP-binding_CS"/>
</dbReference>
<dbReference type="InterPro" id="IPR042099">
    <property type="entry name" value="ANL_N_sf"/>
</dbReference>
<sequence length="703" mass="75116">MGVPELMALGFDDLLACKMTAQDVGPLMLAMKEILEGSQALDQKQVWRLISKHILRPDLPFELHSLLFKTTYQGWDAARLGPPPSWVSDEDGVSRSNIARFMRQWKGNELWRRMRTGRVAEDWPLLHRISVEDPELFWPAMLAQLSIRFQQAPSRVLAPHRDPDTATWFPDARLNIAECALSGRDPDRPALVWADEASPEDVRTVTLGELSRRAWHVCAAIRAAGHAPGAAIAMDMLLTADAVAIYLGIVLAGCVVVSIADSFSAPEIASRLRIAKAAAIFTQDHVLRGERRLPLFARVAEAGAPPAVVLPARAGDAVAAKLRPGDVTWRAFLESAPAPAGAAALRAPRAHAAAPDAPSNVLFSSGTTGEPKAIAFTHATPLRAGADAFMHQDVRAGDVVCWPTSLGWMMGPWLLYAALLNDAAVALFHGAPTGRAFGRFVAAARVTTLGTVPSLVKAWRSSGCMAGLDWSALRTLSSTGESSAPEDSLWLSARAGYKPVIEYCGGTELGGAYLTGTVVQDQAPSTFSTPSIGTQIALLPRAGAPSPHGDPAPVAGEVAVAAPGIGQSQTLLNRDHAATYLHGMPRGPRDRYALRRHGDEIERLPGGLYRALGRADDTMNLGGIKTSSAELERAVTAHVPAARAAPPATSELAAAAGRAIAKHLNPLFKVHRVIVRPALPRNAANKVMRRVLRDELMASQAKL</sequence>
<dbReference type="EMBL" id="JASFZW010000003">
    <property type="protein sequence ID" value="KAK2078865.1"/>
    <property type="molecule type" value="Genomic_DNA"/>
</dbReference>
<comment type="caution">
    <text evidence="4">The sequence shown here is derived from an EMBL/GenBank/DDBJ whole genome shotgun (WGS) entry which is preliminary data.</text>
</comment>
<comment type="similarity">
    <text evidence="1">Belongs to the ATP-dependent AMP-binding enzyme family.</text>
</comment>
<dbReference type="InterPro" id="IPR000873">
    <property type="entry name" value="AMP-dep_synth/lig_dom"/>
</dbReference>